<name>K2G1A1_9BACT</name>
<sequence length="341" mass="40824">MKTRIHIEEVPDNIKTLEQSPVLNILLHHFNKKLNSAVRVEDFLTDMFLLEKFDDFIRIESLSWTLPLTVAPRAAPKVQELITDFKKRYWLTVRYSDKYYVEIKNKVYWERLKDPEVAIEAKKWMRKFLAAYHLVKRVFEEVHREWLKPWESKPERYFNHLTGTMDIVLNELPNPNIETIIIALLHDSIEDIRWINFTTLESIFWEYIASGVKKLSKKEIEAYYLSPYEKECMKSDMPEEFKDEIIRRAKETRQQHYFWHLKELDDNILTVKFADRIHNLRTLDGMSRSQIIKKIKETEVYFLDIAQERNPTAYKLMTAEIIKLKKFLGETDSSAAQEAKS</sequence>
<organism evidence="2">
    <name type="scientific">uncultured bacterium</name>
    <name type="common">gcode 4</name>
    <dbReference type="NCBI Taxonomy" id="1234023"/>
    <lineage>
        <taxon>Bacteria</taxon>
        <taxon>environmental samples</taxon>
    </lineage>
</organism>
<evidence type="ECO:0000259" key="1">
    <source>
        <dbReference type="SMART" id="SM00471"/>
    </source>
</evidence>
<reference evidence="2" key="1">
    <citation type="journal article" date="2012" name="Science">
        <title>Fermentation, hydrogen, and sulfur metabolism in multiple uncultivated bacterial phyla.</title>
        <authorList>
            <person name="Wrighton K.C."/>
            <person name="Thomas B.C."/>
            <person name="Sharon I."/>
            <person name="Miller C.S."/>
            <person name="Castelle C.J."/>
            <person name="VerBerkmoes N.C."/>
            <person name="Wilkins M.J."/>
            <person name="Hettich R.L."/>
            <person name="Lipton M.S."/>
            <person name="Williams K.H."/>
            <person name="Long P.E."/>
            <person name="Banfield J.F."/>
        </authorList>
    </citation>
    <scope>NUCLEOTIDE SEQUENCE [LARGE SCALE GENOMIC DNA]</scope>
</reference>
<dbReference type="EMBL" id="AMFJ01000250">
    <property type="protein sequence ID" value="EKE29008.1"/>
    <property type="molecule type" value="Genomic_DNA"/>
</dbReference>
<proteinExistence type="predicted"/>
<dbReference type="SMART" id="SM00471">
    <property type="entry name" value="HDc"/>
    <property type="match status" value="1"/>
</dbReference>
<comment type="caution">
    <text evidence="2">The sequence shown here is derived from an EMBL/GenBank/DDBJ whole genome shotgun (WGS) entry which is preliminary data.</text>
</comment>
<dbReference type="AlphaFoldDB" id="K2G1A1"/>
<dbReference type="Gene3D" id="1.10.3210.10">
    <property type="entry name" value="Hypothetical protein af1432"/>
    <property type="match status" value="1"/>
</dbReference>
<protein>
    <recommendedName>
        <fullName evidence="1">HD/PDEase domain-containing protein</fullName>
    </recommendedName>
</protein>
<accession>K2G1A1</accession>
<evidence type="ECO:0000313" key="2">
    <source>
        <dbReference type="EMBL" id="EKE29008.1"/>
    </source>
</evidence>
<dbReference type="InterPro" id="IPR003607">
    <property type="entry name" value="HD/PDEase_dom"/>
</dbReference>
<gene>
    <name evidence="2" type="ORF">ACD_2C00250G0005</name>
</gene>
<dbReference type="SUPFAM" id="SSF109604">
    <property type="entry name" value="HD-domain/PDEase-like"/>
    <property type="match status" value="1"/>
</dbReference>
<feature type="domain" description="HD/PDEase" evidence="1">
    <location>
        <begin position="153"/>
        <end position="289"/>
    </location>
</feature>